<comment type="caution">
    <text evidence="1">The sequence shown here is derived from an EMBL/GenBank/DDBJ whole genome shotgun (WGS) entry which is preliminary data.</text>
</comment>
<proteinExistence type="predicted"/>
<accession>A0AA92TMZ1</accession>
<protein>
    <submittedName>
        <fullName evidence="1">Uncharacterized protein</fullName>
    </submittedName>
</protein>
<organism evidence="1 2">
    <name type="scientific">Segatella copri</name>
    <dbReference type="NCBI Taxonomy" id="165179"/>
    <lineage>
        <taxon>Bacteria</taxon>
        <taxon>Pseudomonadati</taxon>
        <taxon>Bacteroidota</taxon>
        <taxon>Bacteroidia</taxon>
        <taxon>Bacteroidales</taxon>
        <taxon>Prevotellaceae</taxon>
        <taxon>Segatella</taxon>
    </lineage>
</organism>
<dbReference type="AlphaFoldDB" id="A0AA92TMZ1"/>
<sequence>MNEEQLFYVLRKKYVSFDYMNSMANRFLHYYMEDDSEFDYGLFIKALEESGDEVLKAMASAKCITKRMLHLKKIPHCLTPMGDSFDKFKRVGDNVKIPNVDGYKELVDALHSAKYLGRVVQMGKEISVRVLKH</sequence>
<evidence type="ECO:0000313" key="2">
    <source>
        <dbReference type="Proteomes" id="UP000286113"/>
    </source>
</evidence>
<evidence type="ECO:0000313" key="1">
    <source>
        <dbReference type="EMBL" id="RGS48270.1"/>
    </source>
</evidence>
<dbReference type="EMBL" id="QRVN01000004">
    <property type="protein sequence ID" value="RGS48270.1"/>
    <property type="molecule type" value="Genomic_DNA"/>
</dbReference>
<dbReference type="Proteomes" id="UP000286113">
    <property type="component" value="Unassembled WGS sequence"/>
</dbReference>
<name>A0AA92TMZ1_9BACT</name>
<gene>
    <name evidence="1" type="ORF">DWX90_03555</name>
</gene>
<reference evidence="1 2" key="1">
    <citation type="submission" date="2018-08" db="EMBL/GenBank/DDBJ databases">
        <title>A genome reference for cultivated species of the human gut microbiota.</title>
        <authorList>
            <person name="Zou Y."/>
            <person name="Xue W."/>
            <person name="Luo G."/>
        </authorList>
    </citation>
    <scope>NUCLEOTIDE SEQUENCE [LARGE SCALE GENOMIC DNA]</scope>
    <source>
        <strain evidence="1 2">AF22-1</strain>
    </source>
</reference>